<evidence type="ECO:0000256" key="7">
    <source>
        <dbReference type="ARBA" id="ARBA00022801"/>
    </source>
</evidence>
<keyword evidence="10 11" id="KW-0694">RNA-binding</keyword>
<dbReference type="SUPFAM" id="SSF81891">
    <property type="entry name" value="Poly A polymerase C-terminal region-like"/>
    <property type="match status" value="1"/>
</dbReference>
<evidence type="ECO:0000256" key="5">
    <source>
        <dbReference type="ARBA" id="ARBA00022741"/>
    </source>
</evidence>
<feature type="binding site" evidence="11">
    <location>
        <position position="91"/>
    </location>
    <ligand>
        <name>CTP</name>
        <dbReference type="ChEBI" id="CHEBI:37563"/>
    </ligand>
</feature>
<keyword evidence="2 11" id="KW-0819">tRNA processing</keyword>
<accession>A0A1I4ZHF7</accession>
<dbReference type="InterPro" id="IPR050124">
    <property type="entry name" value="tRNA_CCA-adding_enzyme"/>
</dbReference>
<dbReference type="GO" id="GO:0016791">
    <property type="term" value="F:phosphatase activity"/>
    <property type="evidence" value="ECO:0007669"/>
    <property type="project" value="UniProtKB-UniRule"/>
</dbReference>
<feature type="binding site" evidence="11">
    <location>
        <position position="140"/>
    </location>
    <ligand>
        <name>ATP</name>
        <dbReference type="ChEBI" id="CHEBI:30616"/>
    </ligand>
</feature>
<feature type="binding site" evidence="11">
    <location>
        <position position="91"/>
    </location>
    <ligand>
        <name>ATP</name>
        <dbReference type="ChEBI" id="CHEBI:30616"/>
    </ligand>
</feature>
<dbReference type="PANTHER" id="PTHR47545:SF1">
    <property type="entry name" value="MULTIFUNCTIONAL CCA PROTEIN"/>
    <property type="match status" value="1"/>
</dbReference>
<feature type="binding site" evidence="11">
    <location>
        <position position="21"/>
    </location>
    <ligand>
        <name>Mg(2+)</name>
        <dbReference type="ChEBI" id="CHEBI:18420"/>
    </ligand>
</feature>
<dbReference type="RefSeq" id="WP_092409434.1">
    <property type="nucleotide sequence ID" value="NZ_FOVF01000026.1"/>
</dbReference>
<comment type="cofactor">
    <cofactor evidence="11">
        <name>Mg(2+)</name>
        <dbReference type="ChEBI" id="CHEBI:18420"/>
    </cofactor>
    <text evidence="11">Magnesium is required for nucleotidyltransferase activity.</text>
</comment>
<comment type="cofactor">
    <cofactor evidence="11">
        <name>Ni(2+)</name>
        <dbReference type="ChEBI" id="CHEBI:49786"/>
    </cofactor>
    <text evidence="11">Nickel for phosphatase activity.</text>
</comment>
<organism evidence="13 14">
    <name type="scientific">Dokdonella immobilis</name>
    <dbReference type="NCBI Taxonomy" id="578942"/>
    <lineage>
        <taxon>Bacteria</taxon>
        <taxon>Pseudomonadati</taxon>
        <taxon>Pseudomonadota</taxon>
        <taxon>Gammaproteobacteria</taxon>
        <taxon>Lysobacterales</taxon>
        <taxon>Rhodanobacteraceae</taxon>
        <taxon>Dokdonella</taxon>
    </lineage>
</organism>
<keyword evidence="8 11" id="KW-0067">ATP-binding</keyword>
<keyword evidence="1 11" id="KW-0808">Transferase</keyword>
<dbReference type="Gene3D" id="1.10.3090.10">
    <property type="entry name" value="cca-adding enzyme, domain 2"/>
    <property type="match status" value="1"/>
</dbReference>
<feature type="binding site" evidence="11">
    <location>
        <position position="140"/>
    </location>
    <ligand>
        <name>CTP</name>
        <dbReference type="ChEBI" id="CHEBI:37563"/>
    </ligand>
</feature>
<evidence type="ECO:0000259" key="12">
    <source>
        <dbReference type="PROSITE" id="PS51831"/>
    </source>
</evidence>
<dbReference type="Pfam" id="PF12627">
    <property type="entry name" value="PolyA_pol_RNAbd"/>
    <property type="match status" value="1"/>
</dbReference>
<evidence type="ECO:0000256" key="8">
    <source>
        <dbReference type="ARBA" id="ARBA00022840"/>
    </source>
</evidence>
<dbReference type="GO" id="GO:0004810">
    <property type="term" value="F:CCA tRNA nucleotidyltransferase activity"/>
    <property type="evidence" value="ECO:0007669"/>
    <property type="project" value="UniProtKB-UniRule"/>
</dbReference>
<dbReference type="PIRSF" id="PIRSF000813">
    <property type="entry name" value="CCA_bact"/>
    <property type="match status" value="1"/>
</dbReference>
<feature type="binding site" evidence="11">
    <location>
        <position position="11"/>
    </location>
    <ligand>
        <name>ATP</name>
        <dbReference type="ChEBI" id="CHEBI:30616"/>
    </ligand>
</feature>
<keyword evidence="11" id="KW-0533">Nickel</keyword>
<evidence type="ECO:0000256" key="2">
    <source>
        <dbReference type="ARBA" id="ARBA00022694"/>
    </source>
</evidence>
<dbReference type="Pfam" id="PF01743">
    <property type="entry name" value="PolyA_pol"/>
    <property type="match status" value="1"/>
</dbReference>
<dbReference type="AlphaFoldDB" id="A0A1I4ZHF7"/>
<name>A0A1I4ZHF7_9GAMM</name>
<dbReference type="GO" id="GO:0001680">
    <property type="term" value="P:tRNA 3'-terminal CCA addition"/>
    <property type="evidence" value="ECO:0007669"/>
    <property type="project" value="UniProtKB-UniRule"/>
</dbReference>
<dbReference type="PANTHER" id="PTHR47545">
    <property type="entry name" value="MULTIFUNCTIONAL CCA PROTEIN"/>
    <property type="match status" value="1"/>
</dbReference>
<evidence type="ECO:0000313" key="14">
    <source>
        <dbReference type="Proteomes" id="UP000198575"/>
    </source>
</evidence>
<dbReference type="GO" id="GO:0000049">
    <property type="term" value="F:tRNA binding"/>
    <property type="evidence" value="ECO:0007669"/>
    <property type="project" value="UniProtKB-UniRule"/>
</dbReference>
<evidence type="ECO:0000256" key="9">
    <source>
        <dbReference type="ARBA" id="ARBA00022842"/>
    </source>
</evidence>
<dbReference type="NCBIfam" id="NF008137">
    <property type="entry name" value="PRK10885.1"/>
    <property type="match status" value="1"/>
</dbReference>
<feature type="binding site" evidence="11">
    <location>
        <position position="11"/>
    </location>
    <ligand>
        <name>CTP</name>
        <dbReference type="ChEBI" id="CHEBI:37563"/>
    </ligand>
</feature>
<evidence type="ECO:0000256" key="10">
    <source>
        <dbReference type="ARBA" id="ARBA00022884"/>
    </source>
</evidence>
<dbReference type="GO" id="GO:0000287">
    <property type="term" value="F:magnesium ion binding"/>
    <property type="evidence" value="ECO:0007669"/>
    <property type="project" value="UniProtKB-UniRule"/>
</dbReference>
<feature type="binding site" evidence="11">
    <location>
        <position position="23"/>
    </location>
    <ligand>
        <name>Mg(2+)</name>
        <dbReference type="ChEBI" id="CHEBI:18420"/>
    </ligand>
</feature>
<dbReference type="InterPro" id="IPR043519">
    <property type="entry name" value="NT_sf"/>
</dbReference>
<comment type="miscellaneous">
    <text evidence="11">A single active site specifically recognizes both ATP and CTP and is responsible for their addition.</text>
</comment>
<reference evidence="13 14" key="1">
    <citation type="submission" date="2016-10" db="EMBL/GenBank/DDBJ databases">
        <authorList>
            <person name="de Groot N.N."/>
        </authorList>
    </citation>
    <scope>NUCLEOTIDE SEQUENCE [LARGE SCALE GENOMIC DNA]</scope>
    <source>
        <strain evidence="13 14">CGMCC 1.7659</strain>
    </source>
</reference>
<dbReference type="Gene3D" id="3.30.460.10">
    <property type="entry name" value="Beta Polymerase, domain 2"/>
    <property type="match status" value="1"/>
</dbReference>
<comment type="domain">
    <text evidence="11">Comprises two domains: an N-terminal domain containing the nucleotidyltransferase activity and a C-terminal HD domain associated with both phosphodiesterase and phosphatase activities.</text>
</comment>
<feature type="binding site" evidence="11">
    <location>
        <position position="137"/>
    </location>
    <ligand>
        <name>ATP</name>
        <dbReference type="ChEBI" id="CHEBI:30616"/>
    </ligand>
</feature>
<keyword evidence="3 11" id="KW-0548">Nucleotidyltransferase</keyword>
<keyword evidence="7 11" id="KW-0378">Hydrolase</keyword>
<dbReference type="EC" id="3.1.3.-" evidence="11"/>
<comment type="catalytic activity">
    <reaction evidence="11">
        <text>a tRNA precursor + 2 CTP + ATP = a tRNA with a 3' CCA end + 3 diphosphate</text>
        <dbReference type="Rhea" id="RHEA:14433"/>
        <dbReference type="Rhea" id="RHEA-COMP:10465"/>
        <dbReference type="Rhea" id="RHEA-COMP:10468"/>
        <dbReference type="ChEBI" id="CHEBI:30616"/>
        <dbReference type="ChEBI" id="CHEBI:33019"/>
        <dbReference type="ChEBI" id="CHEBI:37563"/>
        <dbReference type="ChEBI" id="CHEBI:74896"/>
        <dbReference type="ChEBI" id="CHEBI:83071"/>
        <dbReference type="EC" id="2.7.7.72"/>
    </reaction>
</comment>
<evidence type="ECO:0000313" key="13">
    <source>
        <dbReference type="EMBL" id="SFN49696.1"/>
    </source>
</evidence>
<protein>
    <recommendedName>
        <fullName evidence="11">Multifunctional CCA protein</fullName>
    </recommendedName>
    <domain>
        <recommendedName>
            <fullName evidence="11">CCA-adding enzyme</fullName>
            <ecNumber evidence="11">2.7.7.72</ecNumber>
        </recommendedName>
        <alternativeName>
            <fullName evidence="11">CCA tRNA nucleotidyltransferase</fullName>
        </alternativeName>
        <alternativeName>
            <fullName evidence="11">tRNA CCA-pyrophosphorylase</fullName>
        </alternativeName>
        <alternativeName>
            <fullName evidence="11">tRNA adenylyl-/cytidylyl-transferase</fullName>
        </alternativeName>
        <alternativeName>
            <fullName evidence="11">tRNA nucleotidyltransferase</fullName>
        </alternativeName>
        <alternativeName>
            <fullName evidence="11">tRNA-NT</fullName>
        </alternativeName>
    </domain>
    <domain>
        <recommendedName>
            <fullName evidence="11">2'-nucleotidase</fullName>
            <ecNumber evidence="11">3.1.3.-</ecNumber>
        </recommendedName>
    </domain>
    <domain>
        <recommendedName>
            <fullName evidence="11">2',3'-cyclic phosphodiesterase</fullName>
            <ecNumber evidence="11">3.1.4.-</ecNumber>
        </recommendedName>
    </domain>
    <domain>
        <recommendedName>
            <fullName evidence="11">Phosphatase</fullName>
        </recommendedName>
    </domain>
</protein>
<sequence length="416" mass="46432">MKIYRVGGAVRDKLLGKPSIDVDYVVVGSTPEAMLAEGYRPVGKDFPVFLHPQNNEEYALARTERKTAPGYHGFAFNADPSVTLEQDLERRDLTINAMAENTDGSLVDPFDGKRDLDERVLRHVSPAFAEDPVRILRVARFHARYAALGFRVADETMQLMRDMVAAGEVDHLVAERVWAETRKALNEPTPSAFLRCLRACGALRILFPEIDALYGVPQRAEYHPEIDTGVHNEMVVDMAARLAPGDDLIGFCAMTHDLGKALTPAHELPKHIMHEERGVAPLRNLAERLRVPNEHAELGVLCCRLHLLAHRAFELRPETLLGLIEKLDAFRKPQRIDQFATVCEADKRGRLGLTETDYPQGVYLRRAFEIACEVKAAPFVEAGLHGPAIADAMRKERIRVLGALKEEWARSGGLAD</sequence>
<dbReference type="EC" id="3.1.4.-" evidence="11"/>
<dbReference type="PROSITE" id="PS51831">
    <property type="entry name" value="HD"/>
    <property type="match status" value="1"/>
</dbReference>
<keyword evidence="9 11" id="KW-0460">Magnesium</keyword>
<dbReference type="InterPro" id="IPR006674">
    <property type="entry name" value="HD_domain"/>
</dbReference>
<dbReference type="CDD" id="cd05398">
    <property type="entry name" value="NT_ClassII-CCAase"/>
    <property type="match status" value="1"/>
</dbReference>
<evidence type="ECO:0000256" key="6">
    <source>
        <dbReference type="ARBA" id="ARBA00022800"/>
    </source>
</evidence>
<dbReference type="GO" id="GO:0004112">
    <property type="term" value="F:cyclic-nucleotide phosphodiesterase activity"/>
    <property type="evidence" value="ECO:0007669"/>
    <property type="project" value="UniProtKB-UniRule"/>
</dbReference>
<dbReference type="InterPro" id="IPR002646">
    <property type="entry name" value="PolA_pol_head_dom"/>
</dbReference>
<keyword evidence="5 11" id="KW-0547">Nucleotide-binding</keyword>
<feature type="binding site" evidence="11">
    <location>
        <position position="8"/>
    </location>
    <ligand>
        <name>ATP</name>
        <dbReference type="ChEBI" id="CHEBI:30616"/>
    </ligand>
</feature>
<dbReference type="SUPFAM" id="SSF81301">
    <property type="entry name" value="Nucleotidyltransferase"/>
    <property type="match status" value="1"/>
</dbReference>
<comment type="similarity">
    <text evidence="11">Belongs to the tRNA nucleotidyltransferase/poly(A) polymerase family. Bacterial CCA-adding enzyme type 1 subfamily.</text>
</comment>
<evidence type="ECO:0000256" key="11">
    <source>
        <dbReference type="HAMAP-Rule" id="MF_01261"/>
    </source>
</evidence>
<dbReference type="HAMAP" id="MF_01261">
    <property type="entry name" value="CCA_bact_type1"/>
    <property type="match status" value="1"/>
</dbReference>
<dbReference type="OrthoDB" id="9805698at2"/>
<dbReference type="GO" id="GO:0042245">
    <property type="term" value="P:RNA repair"/>
    <property type="evidence" value="ECO:0007669"/>
    <property type="project" value="UniProtKB-KW"/>
</dbReference>
<dbReference type="GO" id="GO:0160016">
    <property type="term" value="F:CCACCA tRNA nucleotidyltransferase activity"/>
    <property type="evidence" value="ECO:0007669"/>
    <property type="project" value="RHEA"/>
</dbReference>
<keyword evidence="4 11" id="KW-0479">Metal-binding</keyword>
<proteinExistence type="inferred from homology"/>
<evidence type="ECO:0000256" key="3">
    <source>
        <dbReference type="ARBA" id="ARBA00022695"/>
    </source>
</evidence>
<dbReference type="GO" id="GO:0005524">
    <property type="term" value="F:ATP binding"/>
    <property type="evidence" value="ECO:0007669"/>
    <property type="project" value="UniProtKB-UniRule"/>
</dbReference>
<keyword evidence="11" id="KW-0511">Multifunctional enzyme</keyword>
<evidence type="ECO:0000256" key="1">
    <source>
        <dbReference type="ARBA" id="ARBA00022679"/>
    </source>
</evidence>
<dbReference type="Proteomes" id="UP000198575">
    <property type="component" value="Unassembled WGS sequence"/>
</dbReference>
<evidence type="ECO:0000256" key="4">
    <source>
        <dbReference type="ARBA" id="ARBA00022723"/>
    </source>
</evidence>
<comment type="function">
    <text evidence="11">Catalyzes the addition and repair of the essential 3'-terminal CCA sequence in tRNAs without using a nucleic acid template. Adds these three nucleotides in the order of C, C, and A to the tRNA nucleotide-73, using CTP and ATP as substrates and producing inorganic pyrophosphate. tRNA 3'-terminal CCA addition is required both for tRNA processing and repair. Also involved in tRNA surveillance by mediating tandem CCA addition to generate a CCACCA at the 3' terminus of unstable tRNAs. While stable tRNAs receive only 3'-terminal CCA, unstable tRNAs are marked with CCACCA and rapidly degraded.</text>
</comment>
<comment type="catalytic activity">
    <reaction evidence="11">
        <text>a tRNA with a 3' CCA end + 2 CTP + ATP = a tRNA with a 3' CCACCA end + 3 diphosphate</text>
        <dbReference type="Rhea" id="RHEA:76235"/>
        <dbReference type="Rhea" id="RHEA-COMP:10468"/>
        <dbReference type="Rhea" id="RHEA-COMP:18655"/>
        <dbReference type="ChEBI" id="CHEBI:30616"/>
        <dbReference type="ChEBI" id="CHEBI:33019"/>
        <dbReference type="ChEBI" id="CHEBI:37563"/>
        <dbReference type="ChEBI" id="CHEBI:83071"/>
        <dbReference type="ChEBI" id="CHEBI:195187"/>
    </reaction>
</comment>
<dbReference type="InterPro" id="IPR012006">
    <property type="entry name" value="CCA_bact"/>
</dbReference>
<feature type="domain" description="HD" evidence="12">
    <location>
        <begin position="228"/>
        <end position="330"/>
    </location>
</feature>
<gene>
    <name evidence="11" type="primary">cca</name>
    <name evidence="13" type="ORF">SAMN05216289_1262</name>
</gene>
<dbReference type="EC" id="2.7.7.72" evidence="11"/>
<keyword evidence="6 11" id="KW-0692">RNA repair</keyword>
<dbReference type="InterPro" id="IPR032828">
    <property type="entry name" value="PolyA_RNA-bd"/>
</dbReference>
<keyword evidence="14" id="KW-1185">Reference proteome</keyword>
<comment type="subunit">
    <text evidence="11">Monomer. Can also form homodimers and oligomers.</text>
</comment>
<feature type="binding site" evidence="11">
    <location>
        <position position="137"/>
    </location>
    <ligand>
        <name>CTP</name>
        <dbReference type="ChEBI" id="CHEBI:37563"/>
    </ligand>
</feature>
<dbReference type="STRING" id="578942.SAMN05216289_1262"/>
<dbReference type="EMBL" id="FOVF01000026">
    <property type="protein sequence ID" value="SFN49696.1"/>
    <property type="molecule type" value="Genomic_DNA"/>
</dbReference>
<feature type="binding site" evidence="11">
    <location>
        <position position="8"/>
    </location>
    <ligand>
        <name>CTP</name>
        <dbReference type="ChEBI" id="CHEBI:37563"/>
    </ligand>
</feature>